<name>A0A6J7NEQ1_9ZZZZ</name>
<sequence length="276" mass="29881">MSNLILASETITKTIWYPTILGVLVVIFAVLLFVGSTYLLLATNLGARLGFLVVFTGLMGFLVVLSSLWILTASPLNTLKGRIPSWKAVEVTTSPADAKTEAVRDIVKNGVKVDPIEAANIKASADANLIAVEALPSEAQISEQAFARFQAVTEYQVVNTYEIGGSNPNPFNFEVTHSPKYAVIEFCKVSEPEVPFGVAPPPPECAPASDEDGFLVLQRDLGSLRVPPFVAFIAFTLLFGLGLLLLHWREKDERAAKQDKETKTVAKTPEPEPVPA</sequence>
<feature type="transmembrane region" description="Helical" evidence="2">
    <location>
        <begin position="20"/>
        <end position="42"/>
    </location>
</feature>
<gene>
    <name evidence="3" type="ORF">UFOPK2683_01524</name>
    <name evidence="4" type="ORF">UFOPK3897_01639</name>
</gene>
<evidence type="ECO:0000313" key="3">
    <source>
        <dbReference type="EMBL" id="CAB4735001.1"/>
    </source>
</evidence>
<feature type="transmembrane region" description="Helical" evidence="2">
    <location>
        <begin position="229"/>
        <end position="248"/>
    </location>
</feature>
<dbReference type="EMBL" id="CAEZYK010000123">
    <property type="protein sequence ID" value="CAB4735001.1"/>
    <property type="molecule type" value="Genomic_DNA"/>
</dbReference>
<keyword evidence="2" id="KW-0472">Membrane</keyword>
<dbReference type="EMBL" id="CAFBOF010000066">
    <property type="protein sequence ID" value="CAB4989282.1"/>
    <property type="molecule type" value="Genomic_DNA"/>
</dbReference>
<dbReference type="AlphaFoldDB" id="A0A6J7NEQ1"/>
<feature type="region of interest" description="Disordered" evidence="1">
    <location>
        <begin position="255"/>
        <end position="276"/>
    </location>
</feature>
<reference evidence="4" key="1">
    <citation type="submission" date="2020-05" db="EMBL/GenBank/DDBJ databases">
        <authorList>
            <person name="Chiriac C."/>
            <person name="Salcher M."/>
            <person name="Ghai R."/>
            <person name="Kavagutti S V."/>
        </authorList>
    </citation>
    <scope>NUCLEOTIDE SEQUENCE</scope>
</reference>
<keyword evidence="2" id="KW-1133">Transmembrane helix</keyword>
<keyword evidence="2" id="KW-0812">Transmembrane</keyword>
<evidence type="ECO:0000313" key="4">
    <source>
        <dbReference type="EMBL" id="CAB4989282.1"/>
    </source>
</evidence>
<feature type="transmembrane region" description="Helical" evidence="2">
    <location>
        <begin position="49"/>
        <end position="71"/>
    </location>
</feature>
<proteinExistence type="predicted"/>
<protein>
    <submittedName>
        <fullName evidence="4">Unannotated protein</fullName>
    </submittedName>
</protein>
<evidence type="ECO:0000256" key="2">
    <source>
        <dbReference type="SAM" id="Phobius"/>
    </source>
</evidence>
<feature type="compositionally biased region" description="Basic and acidic residues" evidence="1">
    <location>
        <begin position="255"/>
        <end position="264"/>
    </location>
</feature>
<evidence type="ECO:0000256" key="1">
    <source>
        <dbReference type="SAM" id="MobiDB-lite"/>
    </source>
</evidence>
<accession>A0A6J7NEQ1</accession>
<organism evidence="4">
    <name type="scientific">freshwater metagenome</name>
    <dbReference type="NCBI Taxonomy" id="449393"/>
    <lineage>
        <taxon>unclassified sequences</taxon>
        <taxon>metagenomes</taxon>
        <taxon>ecological metagenomes</taxon>
    </lineage>
</organism>